<comment type="similarity">
    <text evidence="1">Belongs to the metallo-dependent hydrolases superfamily. CpsB/CapC family.</text>
</comment>
<dbReference type="EC" id="3.1.3.48" evidence="2"/>
<evidence type="ECO:0000313" key="6">
    <source>
        <dbReference type="Proteomes" id="UP000326903"/>
    </source>
</evidence>
<gene>
    <name evidence="5" type="ORF">FW778_21615</name>
</gene>
<accession>A0A5J5IF47</accession>
<evidence type="ECO:0000313" key="5">
    <source>
        <dbReference type="EMBL" id="KAA9034611.1"/>
    </source>
</evidence>
<comment type="caution">
    <text evidence="5">The sequence shown here is derived from an EMBL/GenBank/DDBJ whole genome shotgun (WGS) entry which is preliminary data.</text>
</comment>
<sequence length="250" mass="28516">MLNFFKKHNPGNEKYDFTCLFQDIHSHLLPGIDDGSPDVETSVALIRGLGELGITRFICTPHVIGDMFRNTPETVNAALAVLRQACEENHLDVQLNAAAEYMLDDYFMELLRMKAPLLTLKKNYLLTELSYATSPANLETMAFELNIAGYQPLMAHPERYHYYHKNYGAYHRMKELGFLLQVNLLSIAGYYGKAAAKAAKYIVENNLADFVGTDLHHFNHLKALTDPRNRELFHQVLGNKIYNSFEVIEN</sequence>
<protein>
    <recommendedName>
        <fullName evidence="2">protein-tyrosine-phosphatase</fullName>
        <ecNumber evidence="2">3.1.3.48</ecNumber>
    </recommendedName>
</protein>
<evidence type="ECO:0000256" key="2">
    <source>
        <dbReference type="ARBA" id="ARBA00013064"/>
    </source>
</evidence>
<dbReference type="InterPro" id="IPR016667">
    <property type="entry name" value="Caps_polysacc_synth_CpsB/CapC"/>
</dbReference>
<evidence type="ECO:0000256" key="4">
    <source>
        <dbReference type="ARBA" id="ARBA00051722"/>
    </source>
</evidence>
<comment type="catalytic activity">
    <reaction evidence="4">
        <text>O-phospho-L-tyrosyl-[protein] + H2O = L-tyrosyl-[protein] + phosphate</text>
        <dbReference type="Rhea" id="RHEA:10684"/>
        <dbReference type="Rhea" id="RHEA-COMP:10136"/>
        <dbReference type="Rhea" id="RHEA-COMP:20101"/>
        <dbReference type="ChEBI" id="CHEBI:15377"/>
        <dbReference type="ChEBI" id="CHEBI:43474"/>
        <dbReference type="ChEBI" id="CHEBI:46858"/>
        <dbReference type="ChEBI" id="CHEBI:61978"/>
        <dbReference type="EC" id="3.1.3.48"/>
    </reaction>
</comment>
<dbReference type="Pfam" id="PF19567">
    <property type="entry name" value="CpsB_CapC"/>
    <property type="match status" value="1"/>
</dbReference>
<dbReference type="Proteomes" id="UP000326903">
    <property type="component" value="Unassembled WGS sequence"/>
</dbReference>
<evidence type="ECO:0000256" key="3">
    <source>
        <dbReference type="ARBA" id="ARBA00022801"/>
    </source>
</evidence>
<dbReference type="PANTHER" id="PTHR39181">
    <property type="entry name" value="TYROSINE-PROTEIN PHOSPHATASE YWQE"/>
    <property type="match status" value="1"/>
</dbReference>
<keyword evidence="6" id="KW-1185">Reference proteome</keyword>
<dbReference type="GO" id="GO:0004725">
    <property type="term" value="F:protein tyrosine phosphatase activity"/>
    <property type="evidence" value="ECO:0007669"/>
    <property type="project" value="UniProtKB-EC"/>
</dbReference>
<reference evidence="5 6" key="1">
    <citation type="submission" date="2019-09" db="EMBL/GenBank/DDBJ databases">
        <title>Draft genome sequence of Ginsengibacter sp. BR5-29.</title>
        <authorList>
            <person name="Im W.-T."/>
        </authorList>
    </citation>
    <scope>NUCLEOTIDE SEQUENCE [LARGE SCALE GENOMIC DNA]</scope>
    <source>
        <strain evidence="5 6">BR5-29</strain>
    </source>
</reference>
<dbReference type="EMBL" id="VYQF01000013">
    <property type="protein sequence ID" value="KAA9034611.1"/>
    <property type="molecule type" value="Genomic_DNA"/>
</dbReference>
<name>A0A5J5IF47_9BACT</name>
<dbReference type="PANTHER" id="PTHR39181:SF1">
    <property type="entry name" value="TYROSINE-PROTEIN PHOSPHATASE YWQE"/>
    <property type="match status" value="1"/>
</dbReference>
<dbReference type="AlphaFoldDB" id="A0A5J5IF47"/>
<proteinExistence type="inferred from homology"/>
<dbReference type="GO" id="GO:0030145">
    <property type="term" value="F:manganese ion binding"/>
    <property type="evidence" value="ECO:0007669"/>
    <property type="project" value="InterPro"/>
</dbReference>
<evidence type="ECO:0000256" key="1">
    <source>
        <dbReference type="ARBA" id="ARBA00005750"/>
    </source>
</evidence>
<dbReference type="Gene3D" id="3.20.20.140">
    <property type="entry name" value="Metal-dependent hydrolases"/>
    <property type="match status" value="1"/>
</dbReference>
<organism evidence="5 6">
    <name type="scientific">Ginsengibacter hankyongi</name>
    <dbReference type="NCBI Taxonomy" id="2607284"/>
    <lineage>
        <taxon>Bacteria</taxon>
        <taxon>Pseudomonadati</taxon>
        <taxon>Bacteroidota</taxon>
        <taxon>Chitinophagia</taxon>
        <taxon>Chitinophagales</taxon>
        <taxon>Chitinophagaceae</taxon>
        <taxon>Ginsengibacter</taxon>
    </lineage>
</organism>
<keyword evidence="3" id="KW-0378">Hydrolase</keyword>
<dbReference type="SUPFAM" id="SSF89550">
    <property type="entry name" value="PHP domain-like"/>
    <property type="match status" value="1"/>
</dbReference>
<dbReference type="RefSeq" id="WP_150416983.1">
    <property type="nucleotide sequence ID" value="NZ_VYQF01000013.1"/>
</dbReference>
<dbReference type="InterPro" id="IPR016195">
    <property type="entry name" value="Pol/histidinol_Pase-like"/>
</dbReference>